<keyword evidence="2" id="KW-1185">Reference proteome</keyword>
<accession>A0ABX8WTX9</accession>
<evidence type="ECO:0000313" key="1">
    <source>
        <dbReference type="EMBL" id="QYX29865.1"/>
    </source>
</evidence>
<protein>
    <recommendedName>
        <fullName evidence="3">Transposase</fullName>
    </recommendedName>
</protein>
<sequence>MGSGGSAIAVWGVEEVRSLLGKLEELRSLFGKLRGCDRFWEVEGMRSLLGELKGCDIWGCVRSLNNNKYN</sequence>
<evidence type="ECO:0008006" key="3">
    <source>
        <dbReference type="Google" id="ProtNLM"/>
    </source>
</evidence>
<dbReference type="EMBL" id="CP080598">
    <property type="protein sequence ID" value="QYX29865.1"/>
    <property type="molecule type" value="Genomic_DNA"/>
</dbReference>
<gene>
    <name evidence="1" type="ORF">K2F26_12800</name>
</gene>
<evidence type="ECO:0000313" key="2">
    <source>
        <dbReference type="Proteomes" id="UP000826540"/>
    </source>
</evidence>
<proteinExistence type="predicted"/>
<dbReference type="Proteomes" id="UP000826540">
    <property type="component" value="Chromosome"/>
</dbReference>
<name>A0ABX8WTX9_9CYAN</name>
<organism evidence="1 2">
    <name type="scientific">Sphaerospermopsis torques-reginae ITEP-024</name>
    <dbReference type="NCBI Taxonomy" id="984208"/>
    <lineage>
        <taxon>Bacteria</taxon>
        <taxon>Bacillati</taxon>
        <taxon>Cyanobacteriota</taxon>
        <taxon>Cyanophyceae</taxon>
        <taxon>Nostocales</taxon>
        <taxon>Aphanizomenonaceae</taxon>
        <taxon>Sphaerospermopsis</taxon>
        <taxon>Sphaerospermopsis torques-reginae</taxon>
    </lineage>
</organism>
<reference evidence="1 2" key="1">
    <citation type="journal article" date="2022" name="J. Am. Chem. Soc.">
        <title>Biosynthesis of Guanitoxin Enables Global Environmental Detection in Freshwater Cyanobacteria.</title>
        <authorList>
            <person name="Lima S.T."/>
            <person name="Fallon T.R."/>
            <person name="Cordoza J.L."/>
            <person name="Chekan J.R."/>
            <person name="Delbaje E."/>
            <person name="Hopiavuori A.R."/>
            <person name="Alvarenga D.O."/>
            <person name="Wood S.M."/>
            <person name="Luhavaya H."/>
            <person name="Baumgartner J.T."/>
            <person name="Dorr F.A."/>
            <person name="Etchegaray A."/>
            <person name="Pinto E."/>
            <person name="McKinnie S.M.K."/>
            <person name="Fiore M.F."/>
            <person name="Moore B.S."/>
        </authorList>
    </citation>
    <scope>NUCLEOTIDE SEQUENCE [LARGE SCALE GENOMIC DNA]</scope>
    <source>
        <strain evidence="1 2">ITEP-024</strain>
    </source>
</reference>
<dbReference type="RefSeq" id="WP_220608133.1">
    <property type="nucleotide sequence ID" value="NZ_CP080598.1"/>
</dbReference>